<protein>
    <recommendedName>
        <fullName evidence="3">Sulfatase</fullName>
    </recommendedName>
</protein>
<evidence type="ECO:0000313" key="1">
    <source>
        <dbReference type="EMBL" id="QDT05776.1"/>
    </source>
</evidence>
<dbReference type="InterPro" id="IPR006311">
    <property type="entry name" value="TAT_signal"/>
</dbReference>
<reference evidence="1 2" key="1">
    <citation type="submission" date="2019-02" db="EMBL/GenBank/DDBJ databases">
        <title>Deep-cultivation of Planctomycetes and their phenomic and genomic characterization uncovers novel biology.</title>
        <authorList>
            <person name="Wiegand S."/>
            <person name="Jogler M."/>
            <person name="Boedeker C."/>
            <person name="Pinto D."/>
            <person name="Vollmers J."/>
            <person name="Rivas-Marin E."/>
            <person name="Kohn T."/>
            <person name="Peeters S.H."/>
            <person name="Heuer A."/>
            <person name="Rast P."/>
            <person name="Oberbeckmann S."/>
            <person name="Bunk B."/>
            <person name="Jeske O."/>
            <person name="Meyerdierks A."/>
            <person name="Storesund J.E."/>
            <person name="Kallscheuer N."/>
            <person name="Luecker S."/>
            <person name="Lage O.M."/>
            <person name="Pohl T."/>
            <person name="Merkel B.J."/>
            <person name="Hornburger P."/>
            <person name="Mueller R.-W."/>
            <person name="Bruemmer F."/>
            <person name="Labrenz M."/>
            <person name="Spormann A.M."/>
            <person name="Op den Camp H."/>
            <person name="Overmann J."/>
            <person name="Amann R."/>
            <person name="Jetten M.S.M."/>
            <person name="Mascher T."/>
            <person name="Medema M.H."/>
            <person name="Devos D.P."/>
            <person name="Kaster A.-K."/>
            <person name="Ovreas L."/>
            <person name="Rohde M."/>
            <person name="Galperin M.Y."/>
            <person name="Jogler C."/>
        </authorList>
    </citation>
    <scope>NUCLEOTIDE SEQUENCE [LARGE SCALE GENOMIC DNA]</scope>
    <source>
        <strain evidence="1 2">K22_7</strain>
    </source>
</reference>
<sequence length="496" mass="55111">MKKRETLDQQLYRQTIQDRTRRHFLRDCTTGLGGLWMATQNAPTASAAFTPGHDPQNPLSPVLPPLPAKVKRVIFLHMVGAPSQLEMFDYKPDLKALDGKDCPQSFLEGKRFAFINGTPKMLGPQFPFKQYGESGAWVSDRMPHLAQHVDDLCFIKTMQTDQFNHGPAQLIVHTGTSQMGSPSIGSWVTWGLGSENSDLPGFIVLLSGGRLPRVGKALWSAGFLPSVYQGVQCRSQGDPVLNVSNPEGVSRDDRRRVLDALDELNRHSHEKFGDPETLTRIAQYEMAYRMQTAAPEVMDLKKESAETLAAYGADPEKESFANNCLLARRLVENGVRFVQLFDWGWDTHGSNKSEALHHGLVSKCKSTDQPIAALLKDLKDRGLMEDTLVVWGGEFGRTPMRENRGGKEMAFMGRDHSPDAFTIWMAGAGVQAGMTYGETDAVGYTPATDPVQVRDLHATLMHLMGFDHQKISYPFKGLNQKLTGVKQARVVREILS</sequence>
<dbReference type="PANTHER" id="PTHR43737">
    <property type="entry name" value="BLL7424 PROTEIN"/>
    <property type="match status" value="1"/>
</dbReference>
<dbReference type="OrthoDB" id="127333at2"/>
<name>A0A517NF71_9BACT</name>
<proteinExistence type="predicted"/>
<organism evidence="1 2">
    <name type="scientific">Rubripirellula lacrimiformis</name>
    <dbReference type="NCBI Taxonomy" id="1930273"/>
    <lineage>
        <taxon>Bacteria</taxon>
        <taxon>Pseudomonadati</taxon>
        <taxon>Planctomycetota</taxon>
        <taxon>Planctomycetia</taxon>
        <taxon>Pirellulales</taxon>
        <taxon>Pirellulaceae</taxon>
        <taxon>Rubripirellula</taxon>
    </lineage>
</organism>
<dbReference type="InterPro" id="IPR010869">
    <property type="entry name" value="DUF1501"/>
</dbReference>
<evidence type="ECO:0000313" key="2">
    <source>
        <dbReference type="Proteomes" id="UP000318538"/>
    </source>
</evidence>
<accession>A0A517NF71</accession>
<dbReference type="KEGG" id="rlc:K227x_41810"/>
<dbReference type="RefSeq" id="WP_145172073.1">
    <property type="nucleotide sequence ID" value="NZ_CP036525.1"/>
</dbReference>
<dbReference type="EMBL" id="CP036525">
    <property type="protein sequence ID" value="QDT05776.1"/>
    <property type="molecule type" value="Genomic_DNA"/>
</dbReference>
<dbReference type="PANTHER" id="PTHR43737:SF1">
    <property type="entry name" value="DUF1501 DOMAIN-CONTAINING PROTEIN"/>
    <property type="match status" value="1"/>
</dbReference>
<keyword evidence="2" id="KW-1185">Reference proteome</keyword>
<dbReference type="Gene3D" id="3.40.720.10">
    <property type="entry name" value="Alkaline Phosphatase, subunit A"/>
    <property type="match status" value="1"/>
</dbReference>
<dbReference type="InterPro" id="IPR017850">
    <property type="entry name" value="Alkaline_phosphatase_core_sf"/>
</dbReference>
<dbReference type="SUPFAM" id="SSF53649">
    <property type="entry name" value="Alkaline phosphatase-like"/>
    <property type="match status" value="1"/>
</dbReference>
<dbReference type="PROSITE" id="PS51318">
    <property type="entry name" value="TAT"/>
    <property type="match status" value="1"/>
</dbReference>
<dbReference type="Pfam" id="PF07394">
    <property type="entry name" value="DUF1501"/>
    <property type="match status" value="1"/>
</dbReference>
<gene>
    <name evidence="1" type="ORF">K227x_41810</name>
</gene>
<dbReference type="Proteomes" id="UP000318538">
    <property type="component" value="Chromosome"/>
</dbReference>
<dbReference type="AlphaFoldDB" id="A0A517NF71"/>
<evidence type="ECO:0008006" key="3">
    <source>
        <dbReference type="Google" id="ProtNLM"/>
    </source>
</evidence>